<comment type="subcellular location">
    <subcellularLocation>
        <location evidence="1">Membrane</location>
        <topology evidence="1">Multi-pass membrane protein</topology>
    </subcellularLocation>
</comment>
<dbReference type="EMBL" id="JADKMA010000062">
    <property type="protein sequence ID" value="MBO8192860.1"/>
    <property type="molecule type" value="Genomic_DNA"/>
</dbReference>
<keyword evidence="2 6" id="KW-0812">Transmembrane</keyword>
<dbReference type="PANTHER" id="PTHR37422:SF13">
    <property type="entry name" value="LIPOPOLYSACCHARIDE BIOSYNTHESIS PROTEIN PA4999-RELATED"/>
    <property type="match status" value="1"/>
</dbReference>
<keyword evidence="3 6" id="KW-1133">Transmembrane helix</keyword>
<evidence type="ECO:0000256" key="6">
    <source>
        <dbReference type="SAM" id="Phobius"/>
    </source>
</evidence>
<evidence type="ECO:0000313" key="9">
    <source>
        <dbReference type="Proteomes" id="UP001519064"/>
    </source>
</evidence>
<evidence type="ECO:0000256" key="5">
    <source>
        <dbReference type="SAM" id="MobiDB-lite"/>
    </source>
</evidence>
<feature type="transmembrane region" description="Helical" evidence="6">
    <location>
        <begin position="140"/>
        <end position="161"/>
    </location>
</feature>
<feature type="transmembrane region" description="Helical" evidence="6">
    <location>
        <begin position="77"/>
        <end position="102"/>
    </location>
</feature>
<protein>
    <submittedName>
        <fullName evidence="8">O-antigen ligase family protein</fullName>
    </submittedName>
</protein>
<evidence type="ECO:0000259" key="7">
    <source>
        <dbReference type="Pfam" id="PF04932"/>
    </source>
</evidence>
<name>A0ABS3XBV6_9ACTN</name>
<feature type="transmembrane region" description="Helical" evidence="6">
    <location>
        <begin position="173"/>
        <end position="200"/>
    </location>
</feature>
<dbReference type="Proteomes" id="UP001519064">
    <property type="component" value="Unassembled WGS sequence"/>
</dbReference>
<feature type="transmembrane region" description="Helical" evidence="6">
    <location>
        <begin position="114"/>
        <end position="133"/>
    </location>
</feature>
<accession>A0ABS3XBV6</accession>
<comment type="caution">
    <text evidence="8">The sequence shown here is derived from an EMBL/GenBank/DDBJ whole genome shotgun (WGS) entry which is preliminary data.</text>
</comment>
<evidence type="ECO:0000256" key="1">
    <source>
        <dbReference type="ARBA" id="ARBA00004141"/>
    </source>
</evidence>
<feature type="transmembrane region" description="Helical" evidence="6">
    <location>
        <begin position="212"/>
        <end position="230"/>
    </location>
</feature>
<keyword evidence="8" id="KW-0436">Ligase</keyword>
<dbReference type="PANTHER" id="PTHR37422">
    <property type="entry name" value="TEICHURONIC ACID BIOSYNTHESIS PROTEIN TUAE"/>
    <property type="match status" value="1"/>
</dbReference>
<feature type="region of interest" description="Disordered" evidence="5">
    <location>
        <begin position="453"/>
        <end position="490"/>
    </location>
</feature>
<feature type="domain" description="O-antigen ligase-related" evidence="7">
    <location>
        <begin position="222"/>
        <end position="379"/>
    </location>
</feature>
<gene>
    <name evidence="8" type="ORF">ITI46_14455</name>
</gene>
<keyword evidence="4 6" id="KW-0472">Membrane</keyword>
<organism evidence="8 9">
    <name type="scientific">Streptomyces oryzae</name>
    <dbReference type="NCBI Taxonomy" id="1434886"/>
    <lineage>
        <taxon>Bacteria</taxon>
        <taxon>Bacillati</taxon>
        <taxon>Actinomycetota</taxon>
        <taxon>Actinomycetes</taxon>
        <taxon>Kitasatosporales</taxon>
        <taxon>Streptomycetaceae</taxon>
        <taxon>Streptomyces</taxon>
    </lineage>
</organism>
<dbReference type="GO" id="GO:0016874">
    <property type="term" value="F:ligase activity"/>
    <property type="evidence" value="ECO:0007669"/>
    <property type="project" value="UniProtKB-KW"/>
</dbReference>
<feature type="transmembrane region" description="Helical" evidence="6">
    <location>
        <begin position="259"/>
        <end position="277"/>
    </location>
</feature>
<evidence type="ECO:0000256" key="2">
    <source>
        <dbReference type="ARBA" id="ARBA00022692"/>
    </source>
</evidence>
<dbReference type="InterPro" id="IPR051533">
    <property type="entry name" value="WaaL-like"/>
</dbReference>
<dbReference type="InterPro" id="IPR007016">
    <property type="entry name" value="O-antigen_ligase-rel_domated"/>
</dbReference>
<feature type="transmembrane region" description="Helical" evidence="6">
    <location>
        <begin position="46"/>
        <end position="65"/>
    </location>
</feature>
<proteinExistence type="predicted"/>
<sequence>MPVHRLAWSGWLGPGGPTGPAVPVVATVLLLCAPANRTAPGGHNGVTLADMCSGVLVMWCALRLLRDRTARRTAGRAAPPVLTPLAALVLGAPAAAFALTTIASADPEASLPGLVRYLQLFVLVPGAVLLSLRDARDARLVCAAVVLLALVEGTVGVVQALTSTGASYQGENIRAVGTFGALDVMGMATAVSYGLVTALACGLNPPARAPRWLRPCALGCAAVLVVPLALSYSRGAWIATGLACLLLLALRGARTTVGVLAAVVAAGVVLVGGLGVATQELAQRFQSITEVSDAPDSSVTDRYTLWSAATGIWRQAPVTGVGPKGFPEHRDSHAALELSSGSDTAGAGTPFQREPLLSPHNMYLLVLSEQGLVGTVALLGSWGALLVCGVRRLGRARHGSGACRAADCGTVAAGLLVWQCVDFCYADIGGPSTVLTALVLGLATWWALSPAAEPKAEPATEHGPEPKPGPVAGHAPEPVPGLGAERSSAP</sequence>
<keyword evidence="9" id="KW-1185">Reference proteome</keyword>
<feature type="compositionally biased region" description="Basic and acidic residues" evidence="5">
    <location>
        <begin position="454"/>
        <end position="465"/>
    </location>
</feature>
<evidence type="ECO:0000256" key="4">
    <source>
        <dbReference type="ARBA" id="ARBA00023136"/>
    </source>
</evidence>
<evidence type="ECO:0000313" key="8">
    <source>
        <dbReference type="EMBL" id="MBO8192860.1"/>
    </source>
</evidence>
<dbReference type="Pfam" id="PF04932">
    <property type="entry name" value="Wzy_C"/>
    <property type="match status" value="1"/>
</dbReference>
<evidence type="ECO:0000256" key="3">
    <source>
        <dbReference type="ARBA" id="ARBA00022989"/>
    </source>
</evidence>
<reference evidence="8 9" key="1">
    <citation type="submission" date="2020-11" db="EMBL/GenBank/DDBJ databases">
        <title>Streptomyces spirodelae sp. nov., isolated from duckweed.</title>
        <authorList>
            <person name="Saimee Y."/>
            <person name="Duangmal K."/>
        </authorList>
    </citation>
    <scope>NUCLEOTIDE SEQUENCE [LARGE SCALE GENOMIC DNA]</scope>
    <source>
        <strain evidence="8 9">S16-07</strain>
    </source>
</reference>